<feature type="signal peptide" evidence="2">
    <location>
        <begin position="1"/>
        <end position="34"/>
    </location>
</feature>
<dbReference type="AlphaFoldDB" id="A0A9E6RFS3"/>
<feature type="chain" id="PRO_5038605661" evidence="2">
    <location>
        <begin position="35"/>
        <end position="138"/>
    </location>
</feature>
<protein>
    <submittedName>
        <fullName evidence="4">TonB-dependent receptor plug domain-containing protein</fullName>
    </submittedName>
</protein>
<feature type="domain" description="TonB-dependent receptor plug" evidence="3">
    <location>
        <begin position="81"/>
        <end position="121"/>
    </location>
</feature>
<dbReference type="Gene3D" id="2.170.130.10">
    <property type="entry name" value="TonB-dependent receptor, plug domain"/>
    <property type="match status" value="1"/>
</dbReference>
<reference evidence="4" key="1">
    <citation type="submission" date="2021-08" db="EMBL/GenBank/DDBJ databases">
        <authorList>
            <person name="Zhang H."/>
            <person name="Xu M."/>
            <person name="Yu Z."/>
            <person name="Yang L."/>
            <person name="Cai Y."/>
        </authorList>
    </citation>
    <scope>NUCLEOTIDE SEQUENCE</scope>
    <source>
        <strain evidence="4">CHL1</strain>
    </source>
</reference>
<dbReference type="EMBL" id="CP081869">
    <property type="protein sequence ID" value="QZO00142.1"/>
    <property type="molecule type" value="Genomic_DNA"/>
</dbReference>
<keyword evidence="4" id="KW-0675">Receptor</keyword>
<keyword evidence="5" id="KW-1185">Reference proteome</keyword>
<dbReference type="Pfam" id="PF07715">
    <property type="entry name" value="Plug"/>
    <property type="match status" value="1"/>
</dbReference>
<dbReference type="SUPFAM" id="SSF56935">
    <property type="entry name" value="Porins"/>
    <property type="match status" value="1"/>
</dbReference>
<evidence type="ECO:0000313" key="4">
    <source>
        <dbReference type="EMBL" id="QZO00142.1"/>
    </source>
</evidence>
<gene>
    <name evidence="4" type="ORF">K6K41_26975</name>
</gene>
<proteinExistence type="predicted"/>
<dbReference type="KEGG" id="cmet:K6K41_26975"/>
<dbReference type="Proteomes" id="UP000825701">
    <property type="component" value="Chromosome"/>
</dbReference>
<evidence type="ECO:0000256" key="2">
    <source>
        <dbReference type="SAM" id="SignalP"/>
    </source>
</evidence>
<keyword evidence="2" id="KW-0732">Signal</keyword>
<dbReference type="InterPro" id="IPR012910">
    <property type="entry name" value="Plug_dom"/>
</dbReference>
<dbReference type="InterPro" id="IPR037066">
    <property type="entry name" value="Plug_dom_sf"/>
</dbReference>
<accession>A0A9E6RFS3</accession>
<sequence length="138" mass="14109">MSVRFSPARSAARRRALFSAAAVAALLVASPSLAQPPEGDGEAATPLDEIAIEGRGEGDASAPAARLKRTSEAASRLGLTVRETPATVDVLTQQQLQEQGSRSLIEAYNSAPGVVAGNLPGEPASPRSAAFRAGRSAM</sequence>
<organism evidence="4 5">
    <name type="scientific">Chenggangzhangella methanolivorans</name>
    <dbReference type="NCBI Taxonomy" id="1437009"/>
    <lineage>
        <taxon>Bacteria</taxon>
        <taxon>Pseudomonadati</taxon>
        <taxon>Pseudomonadota</taxon>
        <taxon>Alphaproteobacteria</taxon>
        <taxon>Hyphomicrobiales</taxon>
        <taxon>Methylopilaceae</taxon>
        <taxon>Chenggangzhangella</taxon>
    </lineage>
</organism>
<evidence type="ECO:0000259" key="3">
    <source>
        <dbReference type="Pfam" id="PF07715"/>
    </source>
</evidence>
<feature type="region of interest" description="Disordered" evidence="1">
    <location>
        <begin position="117"/>
        <end position="138"/>
    </location>
</feature>
<evidence type="ECO:0000313" key="5">
    <source>
        <dbReference type="Proteomes" id="UP000825701"/>
    </source>
</evidence>
<evidence type="ECO:0000256" key="1">
    <source>
        <dbReference type="SAM" id="MobiDB-lite"/>
    </source>
</evidence>
<name>A0A9E6RFS3_9HYPH</name>